<dbReference type="RefSeq" id="WP_208672333.1">
    <property type="nucleotide sequence ID" value="NZ_CP024767.1"/>
</dbReference>
<name>A0A4P6G9J2_9PSED</name>
<evidence type="ECO:0000313" key="1">
    <source>
        <dbReference type="EMBL" id="QAY88373.1"/>
    </source>
</evidence>
<dbReference type="PANTHER" id="PTHR33840:SF1">
    <property type="entry name" value="TLE1 PHOSPHOLIPASE DOMAIN-CONTAINING PROTEIN"/>
    <property type="match status" value="1"/>
</dbReference>
<evidence type="ECO:0008006" key="3">
    <source>
        <dbReference type="Google" id="ProtNLM"/>
    </source>
</evidence>
<organism evidence="1 2">
    <name type="scientific">Pseudomonas arsenicoxydans</name>
    <dbReference type="NCBI Taxonomy" id="702115"/>
    <lineage>
        <taxon>Bacteria</taxon>
        <taxon>Pseudomonadati</taxon>
        <taxon>Pseudomonadota</taxon>
        <taxon>Gammaproteobacteria</taxon>
        <taxon>Pseudomonadales</taxon>
        <taxon>Pseudomonadaceae</taxon>
        <taxon>Pseudomonas</taxon>
    </lineage>
</organism>
<reference evidence="1 2" key="1">
    <citation type="submission" date="2017-11" db="EMBL/GenBank/DDBJ databases">
        <title>Genome sequence of Pseudomonas arsenicoxydans ACM1.</title>
        <authorList>
            <person name="Nascimento F.X."/>
        </authorList>
    </citation>
    <scope>NUCLEOTIDE SEQUENCE [LARGE SCALE GENOMIC DNA]</scope>
    <source>
        <strain evidence="1 2">ACM1</strain>
    </source>
</reference>
<accession>A0A4P6G9J2</accession>
<keyword evidence="2" id="KW-1185">Reference proteome</keyword>
<dbReference type="EMBL" id="CP024767">
    <property type="protein sequence ID" value="QAY88373.1"/>
    <property type="molecule type" value="Genomic_DNA"/>
</dbReference>
<proteinExistence type="predicted"/>
<dbReference type="Proteomes" id="UP000291121">
    <property type="component" value="Chromosome"/>
</dbReference>
<gene>
    <name evidence="1" type="ORF">CUN61_21780</name>
</gene>
<dbReference type="PANTHER" id="PTHR33840">
    <property type="match status" value="1"/>
</dbReference>
<dbReference type="AlphaFoldDB" id="A0A4P6G9J2"/>
<sequence length="514" mass="56150">MSGYVPNPPKNYRYDEAKPVDIHANRWAEYEKYGKAPAPAKEKVRVALRIGVFFDGTLNNASNSASGLLCGAHHPILPTDVDASCKPYMADPEGSYGNDVSNVFKLYELYPTSEVAGDDNSAKLVLRSLYVDGIGTDAGAEDSMGAAATGRGDAGVAGKVQQAFVAMKALIKEAAERNPGGEITSLTFDTFGFSRGAAAARHFANEIVRCNQGPLGEVLRSNPKGFSSGFGTQYNSEIIMGFIGLFDTVPSVAGFTNIGNIQSPVAPGIKLYLDRKYFTDVVQLTARDEIRANFALSTVIPAHTEISVPGVHSDIGGGYREEVEECVLVSPMQALTVREGIDIRTTSIYRDAQQQKVRLVDSGWPETMLEIVTPKPTLLPKAEQTVGFKQVRAYVGLQLKRSVSGKLSVVYLHLMHKLAKEKGVQFIDVPKTSQYSVPSDLQALRDRFLGGNYEVTAAEEKMLKLHYIHTSANWNNPIGLSRERGVNLRYTNAPTEDGIRVRHPHVQDSSWRTF</sequence>
<protein>
    <recommendedName>
        <fullName evidence="3">DUF2235 domain-containing protein</fullName>
    </recommendedName>
</protein>
<evidence type="ECO:0000313" key="2">
    <source>
        <dbReference type="Proteomes" id="UP000291121"/>
    </source>
</evidence>